<keyword evidence="3" id="KW-0804">Transcription</keyword>
<dbReference type="Proteomes" id="UP000474967">
    <property type="component" value="Unassembled WGS sequence"/>
</dbReference>
<accession>A0A6L9XYS4</accession>
<evidence type="ECO:0000256" key="3">
    <source>
        <dbReference type="ARBA" id="ARBA00023163"/>
    </source>
</evidence>
<feature type="DNA-binding region" description="H-T-H motif" evidence="4">
    <location>
        <begin position="38"/>
        <end position="57"/>
    </location>
</feature>
<evidence type="ECO:0000259" key="5">
    <source>
        <dbReference type="PROSITE" id="PS50977"/>
    </source>
</evidence>
<evidence type="ECO:0000256" key="2">
    <source>
        <dbReference type="ARBA" id="ARBA00023125"/>
    </source>
</evidence>
<evidence type="ECO:0000256" key="4">
    <source>
        <dbReference type="PROSITE-ProRule" id="PRU00335"/>
    </source>
</evidence>
<dbReference type="InterPro" id="IPR009057">
    <property type="entry name" value="Homeodomain-like_sf"/>
</dbReference>
<keyword evidence="2 4" id="KW-0238">DNA-binding</keyword>
<feature type="domain" description="HTH tetR-type" evidence="5">
    <location>
        <begin position="14"/>
        <end position="75"/>
    </location>
</feature>
<dbReference type="PANTHER" id="PTHR30055:SF220">
    <property type="entry name" value="TETR-FAMILY REGULATORY PROTEIN"/>
    <property type="match status" value="1"/>
</dbReference>
<dbReference type="SUPFAM" id="SSF46689">
    <property type="entry name" value="Homeodomain-like"/>
    <property type="match status" value="1"/>
</dbReference>
<protein>
    <submittedName>
        <fullName evidence="6">TetR/AcrR family transcriptional regulator</fullName>
    </submittedName>
</protein>
<dbReference type="PANTHER" id="PTHR30055">
    <property type="entry name" value="HTH-TYPE TRANSCRIPTIONAL REGULATOR RUTR"/>
    <property type="match status" value="1"/>
</dbReference>
<organism evidence="6 7">
    <name type="scientific">Leifsonia tongyongensis</name>
    <dbReference type="NCBI Taxonomy" id="1268043"/>
    <lineage>
        <taxon>Bacteria</taxon>
        <taxon>Bacillati</taxon>
        <taxon>Actinomycetota</taxon>
        <taxon>Actinomycetes</taxon>
        <taxon>Micrococcales</taxon>
        <taxon>Microbacteriaceae</taxon>
        <taxon>Leifsonia</taxon>
    </lineage>
</organism>
<evidence type="ECO:0000313" key="7">
    <source>
        <dbReference type="Proteomes" id="UP000474967"/>
    </source>
</evidence>
<dbReference type="AlphaFoldDB" id="A0A6L9XYS4"/>
<dbReference type="Pfam" id="PF00440">
    <property type="entry name" value="TetR_N"/>
    <property type="match status" value="1"/>
</dbReference>
<keyword evidence="7" id="KW-1185">Reference proteome</keyword>
<dbReference type="EMBL" id="JAAGWY010000002">
    <property type="protein sequence ID" value="NEN06563.1"/>
    <property type="molecule type" value="Genomic_DNA"/>
</dbReference>
<reference evidence="6 7" key="1">
    <citation type="journal article" date="2014" name="J. Microbiol.">
        <title>Diaminobutyricibacter tongyongensis gen. nov., sp. nov. and Homoserinibacter gongjuensis gen. nov., sp. nov. belong to the family Microbacteriaceae.</title>
        <authorList>
            <person name="Kim S.J."/>
            <person name="Ahn J.H."/>
            <person name="Weon H.Y."/>
            <person name="Hamada M."/>
            <person name="Suzuki K."/>
            <person name="Kwon S.W."/>
        </authorList>
    </citation>
    <scope>NUCLEOTIDE SEQUENCE [LARGE SCALE GENOMIC DNA]</scope>
    <source>
        <strain evidence="6 7">NBRC 108724</strain>
    </source>
</reference>
<dbReference type="InterPro" id="IPR025996">
    <property type="entry name" value="MT1864/Rv1816-like_C"/>
</dbReference>
<dbReference type="SUPFAM" id="SSF48498">
    <property type="entry name" value="Tetracyclin repressor-like, C-terminal domain"/>
    <property type="match status" value="1"/>
</dbReference>
<dbReference type="InterPro" id="IPR050109">
    <property type="entry name" value="HTH-type_TetR-like_transc_reg"/>
</dbReference>
<dbReference type="Gene3D" id="1.10.357.10">
    <property type="entry name" value="Tetracycline Repressor, domain 2"/>
    <property type="match status" value="1"/>
</dbReference>
<proteinExistence type="predicted"/>
<sequence>MTAKREPNARGDGDRLRSQLVDAASDLLLRPQPLAAPSLRAVARACNVSPAAVYLHFESQQSLIWAVIESQLDALRTDLPGLDDPELPLTERMRRFAEGYVAWGIAHPGAYQLIFESADQLGLEPHEGGPGWDLILSAAALIREAGGLDQAEAQLMATRVWVGLHGLVSLRIHKAGLRWATTPAEEAEGIVGMHLAALTARSS</sequence>
<comment type="caution">
    <text evidence="6">The sequence shown here is derived from an EMBL/GenBank/DDBJ whole genome shotgun (WGS) entry which is preliminary data.</text>
</comment>
<keyword evidence="1" id="KW-0805">Transcription regulation</keyword>
<dbReference type="InterPro" id="IPR036271">
    <property type="entry name" value="Tet_transcr_reg_TetR-rel_C_sf"/>
</dbReference>
<gene>
    <name evidence="6" type="ORF">G3T36_11855</name>
</gene>
<dbReference type="InterPro" id="IPR001647">
    <property type="entry name" value="HTH_TetR"/>
</dbReference>
<evidence type="ECO:0000313" key="6">
    <source>
        <dbReference type="EMBL" id="NEN06563.1"/>
    </source>
</evidence>
<dbReference type="RefSeq" id="WP_163289968.1">
    <property type="nucleotide sequence ID" value="NZ_JAAGWY010000002.1"/>
</dbReference>
<dbReference type="PROSITE" id="PS50977">
    <property type="entry name" value="HTH_TETR_2"/>
    <property type="match status" value="1"/>
</dbReference>
<dbReference type="GO" id="GO:0003700">
    <property type="term" value="F:DNA-binding transcription factor activity"/>
    <property type="evidence" value="ECO:0007669"/>
    <property type="project" value="TreeGrafter"/>
</dbReference>
<name>A0A6L9XYS4_9MICO</name>
<evidence type="ECO:0000256" key="1">
    <source>
        <dbReference type="ARBA" id="ARBA00023015"/>
    </source>
</evidence>
<dbReference type="GO" id="GO:0000976">
    <property type="term" value="F:transcription cis-regulatory region binding"/>
    <property type="evidence" value="ECO:0007669"/>
    <property type="project" value="TreeGrafter"/>
</dbReference>
<dbReference type="Pfam" id="PF13305">
    <property type="entry name" value="TetR_C_33"/>
    <property type="match status" value="1"/>
</dbReference>